<dbReference type="InterPro" id="IPR050121">
    <property type="entry name" value="Cytochrome_P450_monoxygenase"/>
</dbReference>
<sequence>MGVTLLNPENEFDRRAMVMALVGAAGGYQQQLLLQYLNSPLKHIPGPWHTRCSRLSLKLSRLTGTRMTYVHQLHERYGSIVRIAPNELSCIDIQSVSQVYKVGGGFEKAQWIGDYATKLPALSLSMILNSAEAKQRRRLLHGSFAITSLRKNWESTIRSKVELAVMKIKTEALAGSSNSHKWWTYMAADVISQLSFGQSLGVLESGKSTMYMRAIENALIADVIQCEIPFLASLSQLIPRSLLQTFSRQLEQVRLGGADGVASVKQQGPSSAQSIFTEMIAECDSEGRTWLTKEAVGMEGAGMMVAGTDTTAAVLTYLIWSVLKQPVLQEKLENEIALLGDTFDDKRLEACPILGAVIEETLRLYPAVLSSLPRLIPGGGTTLSSHFVPAGTVVYSPAYSLQRDPKVFPDPHRFDPATLSNTLRRFDLLHHHQFIISIRRYENMASPDDNLGFKYAVITGGGGGIGKVMAQHFISKGKKVIIAGRTESKLQETAKEIGAVDYYVLDTGKAEQIPDFVRRVTKEHPDLDCLVNNAGVQRPLEILKDDDFLSKADQEIDINIRGPMHLALGLLPHFQTKESALIINVSSVLGFVPFSIINPVYNGTKAWLHFWSMNLRTQLKNGGSKVRVVEIAPPTVATDLHRERSDPDDNKKENNPDALTVDEFMEEVGSKLEDGVETIGPGMAGEVIGRWYGAFGEQYAKAAGSK</sequence>
<comment type="similarity">
    <text evidence="1">Belongs to the cytochrome P450 family.</text>
</comment>
<dbReference type="InterPro" id="IPR036291">
    <property type="entry name" value="NAD(P)-bd_dom_sf"/>
</dbReference>
<keyword evidence="3" id="KW-0479">Metal-binding</keyword>
<dbReference type="InterPro" id="IPR036396">
    <property type="entry name" value="Cyt_P450_sf"/>
</dbReference>
<dbReference type="RefSeq" id="XP_049150394.1">
    <property type="nucleotide sequence ID" value="XM_049293248.1"/>
</dbReference>
<evidence type="ECO:0000256" key="6">
    <source>
        <dbReference type="SAM" id="MobiDB-lite"/>
    </source>
</evidence>
<evidence type="ECO:0000256" key="5">
    <source>
        <dbReference type="ARBA" id="ARBA00023004"/>
    </source>
</evidence>
<dbReference type="GeneID" id="73348258"/>
<protein>
    <submittedName>
        <fullName evidence="7">Cytochrome P450 3A17</fullName>
    </submittedName>
</protein>
<keyword evidence="5" id="KW-0408">Iron</keyword>
<dbReference type="GO" id="GO:0016705">
    <property type="term" value="F:oxidoreductase activity, acting on paired donors, with incorporation or reduction of molecular oxygen"/>
    <property type="evidence" value="ECO:0007669"/>
    <property type="project" value="InterPro"/>
</dbReference>
<dbReference type="GO" id="GO:0020037">
    <property type="term" value="F:heme binding"/>
    <property type="evidence" value="ECO:0007669"/>
    <property type="project" value="InterPro"/>
</dbReference>
<evidence type="ECO:0000313" key="7">
    <source>
        <dbReference type="EMBL" id="UQC88793.1"/>
    </source>
</evidence>
<gene>
    <name evidence="7" type="ORF">CLUP02_14318</name>
</gene>
<organism evidence="7 8">
    <name type="scientific">Colletotrichum lupini</name>
    <dbReference type="NCBI Taxonomy" id="145971"/>
    <lineage>
        <taxon>Eukaryota</taxon>
        <taxon>Fungi</taxon>
        <taxon>Dikarya</taxon>
        <taxon>Ascomycota</taxon>
        <taxon>Pezizomycotina</taxon>
        <taxon>Sordariomycetes</taxon>
        <taxon>Hypocreomycetidae</taxon>
        <taxon>Glomerellales</taxon>
        <taxon>Glomerellaceae</taxon>
        <taxon>Colletotrichum</taxon>
        <taxon>Colletotrichum acutatum species complex</taxon>
    </lineage>
</organism>
<evidence type="ECO:0000256" key="3">
    <source>
        <dbReference type="ARBA" id="ARBA00022723"/>
    </source>
</evidence>
<dbReference type="InterPro" id="IPR001128">
    <property type="entry name" value="Cyt_P450"/>
</dbReference>
<dbReference type="PANTHER" id="PTHR24305">
    <property type="entry name" value="CYTOCHROME P450"/>
    <property type="match status" value="1"/>
</dbReference>
<keyword evidence="2" id="KW-0349">Heme</keyword>
<dbReference type="SUPFAM" id="SSF51735">
    <property type="entry name" value="NAD(P)-binding Rossmann-fold domains"/>
    <property type="match status" value="1"/>
</dbReference>
<name>A0A9Q8WM87_9PEZI</name>
<dbReference type="Pfam" id="PF00106">
    <property type="entry name" value="adh_short"/>
    <property type="match status" value="1"/>
</dbReference>
<keyword evidence="4" id="KW-0560">Oxidoreductase</keyword>
<evidence type="ECO:0000256" key="2">
    <source>
        <dbReference type="ARBA" id="ARBA00022617"/>
    </source>
</evidence>
<dbReference type="Proteomes" id="UP000830671">
    <property type="component" value="Chromosome 7"/>
</dbReference>
<dbReference type="AlphaFoldDB" id="A0A9Q8WM87"/>
<dbReference type="EMBL" id="CP019479">
    <property type="protein sequence ID" value="UQC88793.1"/>
    <property type="molecule type" value="Genomic_DNA"/>
</dbReference>
<evidence type="ECO:0000256" key="4">
    <source>
        <dbReference type="ARBA" id="ARBA00023002"/>
    </source>
</evidence>
<dbReference type="PANTHER" id="PTHR24305:SF96">
    <property type="entry name" value="CYTOCHROME P450 MONOOXYGENASE STCB-RELATED"/>
    <property type="match status" value="1"/>
</dbReference>
<dbReference type="InterPro" id="IPR002347">
    <property type="entry name" value="SDR_fam"/>
</dbReference>
<evidence type="ECO:0000313" key="8">
    <source>
        <dbReference type="Proteomes" id="UP000830671"/>
    </source>
</evidence>
<feature type="compositionally biased region" description="Basic and acidic residues" evidence="6">
    <location>
        <begin position="639"/>
        <end position="655"/>
    </location>
</feature>
<dbReference type="KEGG" id="clup:CLUP02_14318"/>
<proteinExistence type="inferred from homology"/>
<accession>A0A9Q8WM87</accession>
<dbReference type="GO" id="GO:0005506">
    <property type="term" value="F:iron ion binding"/>
    <property type="evidence" value="ECO:0007669"/>
    <property type="project" value="InterPro"/>
</dbReference>
<keyword evidence="8" id="KW-1185">Reference proteome</keyword>
<reference evidence="7" key="1">
    <citation type="journal article" date="2021" name="Mol. Plant Microbe Interact.">
        <title>Complete Genome Sequence of the Plant-Pathogenic Fungus Colletotrichum lupini.</title>
        <authorList>
            <person name="Baroncelli R."/>
            <person name="Pensec F."/>
            <person name="Da Lio D."/>
            <person name="Boufleur T."/>
            <person name="Vicente I."/>
            <person name="Sarrocco S."/>
            <person name="Picot A."/>
            <person name="Baraldi E."/>
            <person name="Sukno S."/>
            <person name="Thon M."/>
            <person name="Le Floch G."/>
        </authorList>
    </citation>
    <scope>NUCLEOTIDE SEQUENCE</scope>
    <source>
        <strain evidence="7">IMI 504893</strain>
    </source>
</reference>
<dbReference type="PRINTS" id="PR00081">
    <property type="entry name" value="GDHRDH"/>
</dbReference>
<evidence type="ECO:0000256" key="1">
    <source>
        <dbReference type="ARBA" id="ARBA00010617"/>
    </source>
</evidence>
<dbReference type="Gene3D" id="3.40.50.720">
    <property type="entry name" value="NAD(P)-binding Rossmann-like Domain"/>
    <property type="match status" value="1"/>
</dbReference>
<dbReference type="SUPFAM" id="SSF48264">
    <property type="entry name" value="Cytochrome P450"/>
    <property type="match status" value="1"/>
</dbReference>
<dbReference type="GO" id="GO:0004497">
    <property type="term" value="F:monooxygenase activity"/>
    <property type="evidence" value="ECO:0007669"/>
    <property type="project" value="InterPro"/>
</dbReference>
<feature type="region of interest" description="Disordered" evidence="6">
    <location>
        <begin position="637"/>
        <end position="658"/>
    </location>
</feature>
<dbReference type="Pfam" id="PF00067">
    <property type="entry name" value="p450"/>
    <property type="match status" value="1"/>
</dbReference>
<dbReference type="Gene3D" id="1.10.630.10">
    <property type="entry name" value="Cytochrome P450"/>
    <property type="match status" value="1"/>
</dbReference>